<dbReference type="InParanoid" id="A0A165DSR4"/>
<evidence type="ECO:0000259" key="8">
    <source>
        <dbReference type="SMART" id="SM00852"/>
    </source>
</evidence>
<gene>
    <name evidence="9" type="ORF">LAESUDRAFT_726823</name>
</gene>
<name>A0A165DSR4_9APHY</name>
<evidence type="ECO:0000313" key="9">
    <source>
        <dbReference type="EMBL" id="KZT05554.1"/>
    </source>
</evidence>
<dbReference type="Proteomes" id="UP000076871">
    <property type="component" value="Unassembled WGS sequence"/>
</dbReference>
<evidence type="ECO:0000256" key="2">
    <source>
        <dbReference type="ARBA" id="ARBA00007589"/>
    </source>
</evidence>
<dbReference type="SMART" id="SM00852">
    <property type="entry name" value="MoCF_biosynth"/>
    <property type="match status" value="2"/>
</dbReference>
<dbReference type="SUPFAM" id="SSF63882">
    <property type="entry name" value="MoeA N-terminal region -like"/>
    <property type="match status" value="1"/>
</dbReference>
<dbReference type="FunFam" id="3.40.980.10:FF:000001">
    <property type="entry name" value="Molybdopterin molybdenumtransferase"/>
    <property type="match status" value="1"/>
</dbReference>
<dbReference type="InterPro" id="IPR038987">
    <property type="entry name" value="MoeA-like"/>
</dbReference>
<comment type="cofactor">
    <cofactor evidence="6">
        <name>Mg(2+)</name>
        <dbReference type="ChEBI" id="CHEBI:18420"/>
    </cofactor>
</comment>
<dbReference type="PANTHER" id="PTHR10192">
    <property type="entry name" value="MOLYBDOPTERIN BIOSYNTHESIS PROTEIN"/>
    <property type="match status" value="1"/>
</dbReference>
<comment type="function">
    <text evidence="6">Catalyzes two steps in the biosynthesis of the molybdenum cofactor. In the first step, molybdopterin is adenylated. Subsequently, molybdate is inserted into adenylated molybdopterin and AMP is released.</text>
</comment>
<dbReference type="SUPFAM" id="SSF53218">
    <property type="entry name" value="Molybdenum cofactor biosynthesis proteins"/>
    <property type="match status" value="2"/>
</dbReference>
<dbReference type="PANTHER" id="PTHR10192:SF5">
    <property type="entry name" value="GEPHYRIN"/>
    <property type="match status" value="1"/>
</dbReference>
<evidence type="ECO:0000313" key="10">
    <source>
        <dbReference type="Proteomes" id="UP000076871"/>
    </source>
</evidence>
<dbReference type="Gene3D" id="3.40.980.10">
    <property type="entry name" value="MoaB/Mog-like domain"/>
    <property type="match status" value="2"/>
</dbReference>
<dbReference type="GO" id="GO:0005524">
    <property type="term" value="F:ATP binding"/>
    <property type="evidence" value="ECO:0007669"/>
    <property type="project" value="UniProtKB-UniRule"/>
</dbReference>
<dbReference type="STRING" id="1314785.A0A165DSR4"/>
<dbReference type="EC" id="2.7.7.75" evidence="4"/>
<dbReference type="GeneID" id="63826137"/>
<evidence type="ECO:0000256" key="3">
    <source>
        <dbReference type="ARBA" id="ARBA00008339"/>
    </source>
</evidence>
<comment type="similarity">
    <text evidence="3">In the C-terminal section; belongs to the MoeA family.</text>
</comment>
<dbReference type="InterPro" id="IPR036688">
    <property type="entry name" value="MoeA_C_domain_IV_sf"/>
</dbReference>
<evidence type="ECO:0000256" key="6">
    <source>
        <dbReference type="RuleBase" id="RU365090"/>
    </source>
</evidence>
<accession>A0A165DSR4</accession>
<feature type="domain" description="MoaB/Mog" evidence="8">
    <location>
        <begin position="7"/>
        <end position="153"/>
    </location>
</feature>
<dbReference type="Pfam" id="PF00994">
    <property type="entry name" value="MoCF_biosynth"/>
    <property type="match status" value="2"/>
</dbReference>
<keyword evidence="6" id="KW-0460">Magnesium</keyword>
<dbReference type="NCBIfam" id="TIGR00177">
    <property type="entry name" value="molyb_syn"/>
    <property type="match status" value="1"/>
</dbReference>
<dbReference type="InterPro" id="IPR036425">
    <property type="entry name" value="MoaB/Mog-like_dom_sf"/>
</dbReference>
<feature type="domain" description="MoaB/Mog" evidence="8">
    <location>
        <begin position="400"/>
        <end position="551"/>
    </location>
</feature>
<dbReference type="Pfam" id="PF03454">
    <property type="entry name" value="MoeA_C"/>
    <property type="match status" value="1"/>
</dbReference>
<dbReference type="UniPathway" id="UPA00344"/>
<dbReference type="GO" id="GO:0061599">
    <property type="term" value="F:molybdopterin molybdotransferase activity"/>
    <property type="evidence" value="ECO:0007669"/>
    <property type="project" value="UniProtKB-UniRule"/>
</dbReference>
<comment type="pathway">
    <text evidence="1 6">Cofactor biosynthesis; molybdopterin biosynthesis.</text>
</comment>
<keyword evidence="6" id="KW-0500">Molybdenum</keyword>
<dbReference type="CDD" id="cd00887">
    <property type="entry name" value="MoeA"/>
    <property type="match status" value="1"/>
</dbReference>
<evidence type="ECO:0000256" key="7">
    <source>
        <dbReference type="SAM" id="MobiDB-lite"/>
    </source>
</evidence>
<dbReference type="InterPro" id="IPR005110">
    <property type="entry name" value="MoeA_linker/N"/>
</dbReference>
<dbReference type="CDD" id="cd00886">
    <property type="entry name" value="MogA_MoaB"/>
    <property type="match status" value="1"/>
</dbReference>
<dbReference type="OrthoDB" id="4349954at2759"/>
<reference evidence="9 10" key="1">
    <citation type="journal article" date="2016" name="Mol. Biol. Evol.">
        <title>Comparative Genomics of Early-Diverging Mushroom-Forming Fungi Provides Insights into the Origins of Lignocellulose Decay Capabilities.</title>
        <authorList>
            <person name="Nagy L.G."/>
            <person name="Riley R."/>
            <person name="Tritt A."/>
            <person name="Adam C."/>
            <person name="Daum C."/>
            <person name="Floudas D."/>
            <person name="Sun H."/>
            <person name="Yadav J.S."/>
            <person name="Pangilinan J."/>
            <person name="Larsson K.H."/>
            <person name="Matsuura K."/>
            <person name="Barry K."/>
            <person name="Labutti K."/>
            <person name="Kuo R."/>
            <person name="Ohm R.A."/>
            <person name="Bhattacharya S.S."/>
            <person name="Shirouzu T."/>
            <person name="Yoshinaga Y."/>
            <person name="Martin F.M."/>
            <person name="Grigoriev I.V."/>
            <person name="Hibbett D.S."/>
        </authorList>
    </citation>
    <scope>NUCLEOTIDE SEQUENCE [LARGE SCALE GENOMIC DNA]</scope>
    <source>
        <strain evidence="9 10">93-53</strain>
    </source>
</reference>
<evidence type="ECO:0000256" key="4">
    <source>
        <dbReference type="ARBA" id="ARBA00012509"/>
    </source>
</evidence>
<comment type="similarity">
    <text evidence="6">Belongs to the MoeA family.</text>
</comment>
<proteinExistence type="inferred from homology"/>
<keyword evidence="6" id="KW-0808">Transferase</keyword>
<dbReference type="Gene3D" id="3.90.105.10">
    <property type="entry name" value="Molybdopterin biosynthesis moea protein, domain 2"/>
    <property type="match status" value="1"/>
</dbReference>
<feature type="compositionally biased region" description="Basic residues" evidence="7">
    <location>
        <begin position="180"/>
        <end position="190"/>
    </location>
</feature>
<dbReference type="Pfam" id="PF03453">
    <property type="entry name" value="MoeA_N"/>
    <property type="match status" value="1"/>
</dbReference>
<keyword evidence="10" id="KW-1185">Reference proteome</keyword>
<comment type="catalytic activity">
    <reaction evidence="6">
        <text>adenylyl-molybdopterin + molybdate = Mo-molybdopterin + AMP + H(+)</text>
        <dbReference type="Rhea" id="RHEA:35047"/>
        <dbReference type="ChEBI" id="CHEBI:15378"/>
        <dbReference type="ChEBI" id="CHEBI:36264"/>
        <dbReference type="ChEBI" id="CHEBI:62727"/>
        <dbReference type="ChEBI" id="CHEBI:71302"/>
        <dbReference type="ChEBI" id="CHEBI:456215"/>
    </reaction>
</comment>
<dbReference type="Gene3D" id="2.170.190.11">
    <property type="entry name" value="Molybdopterin biosynthesis moea protein, domain 3"/>
    <property type="match status" value="1"/>
</dbReference>
<dbReference type="GO" id="GO:0046872">
    <property type="term" value="F:metal ion binding"/>
    <property type="evidence" value="ECO:0007669"/>
    <property type="project" value="UniProtKB-UniRule"/>
</dbReference>
<dbReference type="AlphaFoldDB" id="A0A165DSR4"/>
<organism evidence="9 10">
    <name type="scientific">Laetiporus sulphureus 93-53</name>
    <dbReference type="NCBI Taxonomy" id="1314785"/>
    <lineage>
        <taxon>Eukaryota</taxon>
        <taxon>Fungi</taxon>
        <taxon>Dikarya</taxon>
        <taxon>Basidiomycota</taxon>
        <taxon>Agaricomycotina</taxon>
        <taxon>Agaricomycetes</taxon>
        <taxon>Polyporales</taxon>
        <taxon>Laetiporus</taxon>
    </lineage>
</organism>
<keyword evidence="6" id="KW-0479">Metal-binding</keyword>
<dbReference type="InterPro" id="IPR036135">
    <property type="entry name" value="MoeA_linker/N_sf"/>
</dbReference>
<sequence length="658" mass="69835">MSTTRVAILTVSDAASADASADRSGPAVRDLLIINGEFECKYSLIVPNDEAHVRHTVRTWCEQGDVDWVLTIGGTGFGVRDRTPEAIRPLIERDAPGLVHLLLASSLQKTPLAALSRPVAGTVKNTLVVTLPGSMRAARENLEALLANGVIDHALQLVKSGSGVQLHAALAAVASDQHSKAHHHHHHHSHAPQPRSVLSHDPALPVTMRPRESPYPPVSVDSATSSILSAIKPLPVVQLPFGPELKGHVLAEDVHAPQDLPSTSTASVDGYALHSYDQPGVYRVLTSRTHKLSDPLPLDAVYRINTGAPLPAGADTIIMVEDTRLHSTVNDDSGQEEEKEVKTLVQVPKGDNVRAPGSDIRKDELVLEAGQVLHDTGGEIGTLALVGRKEVGVYRKPVVAIMSTGSELIDVRAPKSLESDSQGGISDTNRPSLQAALLGMGYRVVDLGIVPDDLDAHVSTIEKGLQEADLLLTTGGTSMGTSDLLKPVIERQLGGTVHFGRVSVEPGKSTTFATIPAAAHPNGSIPMFALPGSLAAALVTFNIFMVPALRRLGGWPMEHCQLPKVMVKIQDSMQLDPCPEYHRIIIKAGPTGLNAYSTGGQRSSRVTGLSGANGLVALPAKSGVGPDKLEVGEMAVSTYCDMRYYLFIVANSNSSISF</sequence>
<dbReference type="GO" id="GO:0005829">
    <property type="term" value="C:cytosol"/>
    <property type="evidence" value="ECO:0007669"/>
    <property type="project" value="TreeGrafter"/>
</dbReference>
<dbReference type="InterPro" id="IPR005111">
    <property type="entry name" value="MoeA_C_domain_IV"/>
</dbReference>
<dbReference type="GO" id="GO:0006777">
    <property type="term" value="P:Mo-molybdopterin cofactor biosynthetic process"/>
    <property type="evidence" value="ECO:0007669"/>
    <property type="project" value="UniProtKB-UniRule"/>
</dbReference>
<dbReference type="RefSeq" id="XP_040763294.1">
    <property type="nucleotide sequence ID" value="XM_040909108.1"/>
</dbReference>
<evidence type="ECO:0000256" key="1">
    <source>
        <dbReference type="ARBA" id="ARBA00005046"/>
    </source>
</evidence>
<dbReference type="EMBL" id="KV427629">
    <property type="protein sequence ID" value="KZT05554.1"/>
    <property type="molecule type" value="Genomic_DNA"/>
</dbReference>
<keyword evidence="5 6" id="KW-0501">Molybdenum cofactor biosynthesis</keyword>
<evidence type="ECO:0000256" key="5">
    <source>
        <dbReference type="ARBA" id="ARBA00023150"/>
    </source>
</evidence>
<comment type="similarity">
    <text evidence="2">In the N-terminal section; belongs to the MoaB/Mog family.</text>
</comment>
<dbReference type="InterPro" id="IPR001453">
    <property type="entry name" value="MoaB/Mog_dom"/>
</dbReference>
<dbReference type="GO" id="GO:0061598">
    <property type="term" value="F:molybdopterin adenylyltransferase activity"/>
    <property type="evidence" value="ECO:0007669"/>
    <property type="project" value="UniProtKB-UniRule"/>
</dbReference>
<dbReference type="SUPFAM" id="SSF63867">
    <property type="entry name" value="MoeA C-terminal domain-like"/>
    <property type="match status" value="1"/>
</dbReference>
<feature type="region of interest" description="Disordered" evidence="7">
    <location>
        <begin position="174"/>
        <end position="218"/>
    </location>
</feature>
<comment type="catalytic activity">
    <reaction evidence="6">
        <text>molybdopterin + ATP + H(+) = adenylyl-molybdopterin + diphosphate</text>
        <dbReference type="Rhea" id="RHEA:31331"/>
        <dbReference type="ChEBI" id="CHEBI:15378"/>
        <dbReference type="ChEBI" id="CHEBI:30616"/>
        <dbReference type="ChEBI" id="CHEBI:33019"/>
        <dbReference type="ChEBI" id="CHEBI:58698"/>
        <dbReference type="ChEBI" id="CHEBI:62727"/>
    </reaction>
</comment>
<dbReference type="Gene3D" id="2.40.340.10">
    <property type="entry name" value="MoeA, C-terminal, domain IV"/>
    <property type="match status" value="1"/>
</dbReference>
<protein>
    <recommendedName>
        <fullName evidence="4">molybdopterin adenylyltransferase</fullName>
        <ecNumber evidence="4">2.7.7.75</ecNumber>
    </recommendedName>
</protein>